<dbReference type="InterPro" id="IPR027417">
    <property type="entry name" value="P-loop_NTPase"/>
</dbReference>
<dbReference type="SUPFAM" id="SSF52540">
    <property type="entry name" value="P-loop containing nucleoside triphosphate hydrolases"/>
    <property type="match status" value="1"/>
</dbReference>
<dbReference type="InterPro" id="IPR050534">
    <property type="entry name" value="Coronavir_polyprotein_1ab"/>
</dbReference>
<evidence type="ECO:0000259" key="3">
    <source>
        <dbReference type="Pfam" id="PF13538"/>
    </source>
</evidence>
<name>A0A4P7AHX7_9MOLU</name>
<reference evidence="4 5" key="1">
    <citation type="submission" date="2019-03" db="EMBL/GenBank/DDBJ databases">
        <title>Complete genome sequence of Spiroplasma gladiatoris TG-1 (DSM 22552).</title>
        <authorList>
            <person name="Lin Y.-C."/>
            <person name="Chou L."/>
            <person name="Kuo C.-H."/>
        </authorList>
    </citation>
    <scope>NUCLEOTIDE SEQUENCE [LARGE SCALE GENOMIC DNA]</scope>
    <source>
        <strain evidence="4 5">TG-1</strain>
    </source>
</reference>
<dbReference type="RefSeq" id="WP_134297629.1">
    <property type="nucleotide sequence ID" value="NZ_CP038013.1"/>
</dbReference>
<dbReference type="Proteomes" id="UP000294309">
    <property type="component" value="Chromosome"/>
</dbReference>
<dbReference type="Pfam" id="PF13538">
    <property type="entry name" value="UvrD_C_2"/>
    <property type="match status" value="1"/>
</dbReference>
<keyword evidence="1" id="KW-0547">Nucleotide-binding</keyword>
<evidence type="ECO:0000313" key="4">
    <source>
        <dbReference type="EMBL" id="QBQ07847.1"/>
    </source>
</evidence>
<evidence type="ECO:0000313" key="5">
    <source>
        <dbReference type="Proteomes" id="UP000294309"/>
    </source>
</evidence>
<dbReference type="Gene3D" id="3.40.50.300">
    <property type="entry name" value="P-loop containing nucleotide triphosphate hydrolases"/>
    <property type="match status" value="2"/>
</dbReference>
<dbReference type="PANTHER" id="PTHR43788:SF6">
    <property type="entry name" value="DNA HELICASE B"/>
    <property type="match status" value="1"/>
</dbReference>
<evidence type="ECO:0000256" key="1">
    <source>
        <dbReference type="ARBA" id="ARBA00022741"/>
    </source>
</evidence>
<dbReference type="InterPro" id="IPR027785">
    <property type="entry name" value="UvrD-like_helicase_C"/>
</dbReference>
<dbReference type="CDD" id="cd18809">
    <property type="entry name" value="SF1_C_RecD"/>
    <property type="match status" value="1"/>
</dbReference>
<dbReference type="GO" id="GO:0005524">
    <property type="term" value="F:ATP binding"/>
    <property type="evidence" value="ECO:0007669"/>
    <property type="project" value="UniProtKB-KW"/>
</dbReference>
<organism evidence="4 5">
    <name type="scientific">Spiroplasma gladiatoris</name>
    <dbReference type="NCBI Taxonomy" id="2143"/>
    <lineage>
        <taxon>Bacteria</taxon>
        <taxon>Bacillati</taxon>
        <taxon>Mycoplasmatota</taxon>
        <taxon>Mollicutes</taxon>
        <taxon>Entomoplasmatales</taxon>
        <taxon>Spiroplasmataceae</taxon>
        <taxon>Spiroplasma</taxon>
    </lineage>
</organism>
<keyword evidence="2" id="KW-0067">ATP-binding</keyword>
<dbReference type="OrthoDB" id="9803432at2"/>
<keyword evidence="5" id="KW-1185">Reference proteome</keyword>
<gene>
    <name evidence="4" type="primary">recD</name>
    <name evidence="4" type="ORF">SGLAD_v1c06480</name>
</gene>
<evidence type="ECO:0000256" key="2">
    <source>
        <dbReference type="ARBA" id="ARBA00022840"/>
    </source>
</evidence>
<dbReference type="Gene3D" id="2.30.30.940">
    <property type="match status" value="1"/>
</dbReference>
<feature type="domain" description="UvrD-like helicase C-terminal" evidence="3">
    <location>
        <begin position="387"/>
        <end position="434"/>
    </location>
</feature>
<dbReference type="EMBL" id="CP038013">
    <property type="protein sequence ID" value="QBQ07847.1"/>
    <property type="molecule type" value="Genomic_DNA"/>
</dbReference>
<dbReference type="Pfam" id="PF13245">
    <property type="entry name" value="AAA_19"/>
    <property type="match status" value="1"/>
</dbReference>
<sequence length="466" mass="54266">MNNELFSDFSNECLSNLEKENPDINNLTIEQLDSIKKCFENRISIITGKAGTGKTKLIDTIIKISNNVNPNIKIGLTALSGMATKNISNSLKLNLNNVETINIHKLLDGNGIRRFRYNETILLNKDIIIVDECSMIDLRMFYHLFQAISTKIEKIILVGDSNQLPPISTGIVFEDLIESNIISTSKLTKNFRQNENEDLLRFANDIIENNNTYTKEDFLKIIEENKIKGINFLFNKNTDDLKEFLVSEYLTSSYENCNLKNLQIISNINTEEKDYFYSTKTINNFLKRRLCNHDLDLNEYYFKQRVLFTRNKFKKDTYLKFDIFNGDIGYICSIKDIKSEYKYLNKIYKKEVKILIDNNFIECYLSKDDRFYLKNKLNIEIKIECGFCVSVHKLQGGEYKKIIYIASGSNRPSNFHTKRTVYTALTRAKEEIIICGNKDVFLTQLTNDFVKPKTSLVEFLKDELEY</sequence>
<protein>
    <submittedName>
        <fullName evidence="4">Exodeoxyribonuclease V alpha subunit</fullName>
    </submittedName>
</protein>
<dbReference type="KEGG" id="sgq:SGLAD_v1c06480"/>
<proteinExistence type="predicted"/>
<dbReference type="AlphaFoldDB" id="A0A4P7AHX7"/>
<accession>A0A4P7AHX7</accession>
<dbReference type="GO" id="GO:0003678">
    <property type="term" value="F:DNA helicase activity"/>
    <property type="evidence" value="ECO:0007669"/>
    <property type="project" value="UniProtKB-ARBA"/>
</dbReference>
<dbReference type="PANTHER" id="PTHR43788">
    <property type="entry name" value="DNA2/NAM7 HELICASE FAMILY MEMBER"/>
    <property type="match status" value="1"/>
</dbReference>
<dbReference type="CDD" id="cd17933">
    <property type="entry name" value="DEXSc_RecD-like"/>
    <property type="match status" value="1"/>
</dbReference>